<keyword evidence="1" id="KW-0812">Transmembrane</keyword>
<dbReference type="EMBL" id="ADVG01000001">
    <property type="protein sequence ID" value="EFH90700.1"/>
    <property type="molecule type" value="Genomic_DNA"/>
</dbReference>
<reference evidence="2 3" key="1">
    <citation type="journal article" date="2011" name="Stand. Genomic Sci.">
        <title>Non-contiguous finished genome sequence and contextual data of the filamentous soil bacterium Ktedonobacter racemifer type strain (SOSP1-21).</title>
        <authorList>
            <person name="Chang Y.J."/>
            <person name="Land M."/>
            <person name="Hauser L."/>
            <person name="Chertkov O."/>
            <person name="Del Rio T.G."/>
            <person name="Nolan M."/>
            <person name="Copeland A."/>
            <person name="Tice H."/>
            <person name="Cheng J.F."/>
            <person name="Lucas S."/>
            <person name="Han C."/>
            <person name="Goodwin L."/>
            <person name="Pitluck S."/>
            <person name="Ivanova N."/>
            <person name="Ovchinikova G."/>
            <person name="Pati A."/>
            <person name="Chen A."/>
            <person name="Palaniappan K."/>
            <person name="Mavromatis K."/>
            <person name="Liolios K."/>
            <person name="Brettin T."/>
            <person name="Fiebig A."/>
            <person name="Rohde M."/>
            <person name="Abt B."/>
            <person name="Goker M."/>
            <person name="Detter J.C."/>
            <person name="Woyke T."/>
            <person name="Bristow J."/>
            <person name="Eisen J.A."/>
            <person name="Markowitz V."/>
            <person name="Hugenholtz P."/>
            <person name="Kyrpides N.C."/>
            <person name="Klenk H.P."/>
            <person name="Lapidus A."/>
        </authorList>
    </citation>
    <scope>NUCLEOTIDE SEQUENCE [LARGE SCALE GENOMIC DNA]</scope>
    <source>
        <strain evidence="3">DSM 44963</strain>
    </source>
</reference>
<feature type="transmembrane region" description="Helical" evidence="1">
    <location>
        <begin position="26"/>
        <end position="46"/>
    </location>
</feature>
<name>D6TGI8_KTERA</name>
<dbReference type="InParanoid" id="D6TGI8"/>
<evidence type="ECO:0000313" key="3">
    <source>
        <dbReference type="Proteomes" id="UP000004508"/>
    </source>
</evidence>
<evidence type="ECO:0000313" key="2">
    <source>
        <dbReference type="EMBL" id="EFH90700.1"/>
    </source>
</evidence>
<gene>
    <name evidence="2" type="ORF">Krac_12333</name>
</gene>
<keyword evidence="3" id="KW-1185">Reference proteome</keyword>
<organism evidence="2 3">
    <name type="scientific">Ktedonobacter racemifer DSM 44963</name>
    <dbReference type="NCBI Taxonomy" id="485913"/>
    <lineage>
        <taxon>Bacteria</taxon>
        <taxon>Bacillati</taxon>
        <taxon>Chloroflexota</taxon>
        <taxon>Ktedonobacteria</taxon>
        <taxon>Ktedonobacterales</taxon>
        <taxon>Ktedonobacteraceae</taxon>
        <taxon>Ktedonobacter</taxon>
    </lineage>
</organism>
<sequence>MGSGRMPAPHAHIYLLLLKTRRHNALMIYYPLNVQIYTLFLSYFHLTQVA</sequence>
<protein>
    <submittedName>
        <fullName evidence="2">Uncharacterized protein</fullName>
    </submittedName>
</protein>
<proteinExistence type="predicted"/>
<keyword evidence="1" id="KW-1133">Transmembrane helix</keyword>
<dbReference type="STRING" id="485913.Krac_12333"/>
<accession>D6TGI8</accession>
<evidence type="ECO:0000256" key="1">
    <source>
        <dbReference type="SAM" id="Phobius"/>
    </source>
</evidence>
<comment type="caution">
    <text evidence="2">The sequence shown here is derived from an EMBL/GenBank/DDBJ whole genome shotgun (WGS) entry which is preliminary data.</text>
</comment>
<keyword evidence="1" id="KW-0472">Membrane</keyword>
<dbReference type="Proteomes" id="UP000004508">
    <property type="component" value="Unassembled WGS sequence"/>
</dbReference>
<dbReference type="AlphaFoldDB" id="D6TGI8"/>